<dbReference type="EMBL" id="VSTH01000154">
    <property type="protein sequence ID" value="TYO61853.1"/>
    <property type="molecule type" value="Genomic_DNA"/>
</dbReference>
<keyword evidence="2" id="KW-1185">Reference proteome</keyword>
<organism evidence="1 2">
    <name type="scientific">Bradyrhizobium hipponense</name>
    <dbReference type="NCBI Taxonomy" id="2605638"/>
    <lineage>
        <taxon>Bacteria</taxon>
        <taxon>Pseudomonadati</taxon>
        <taxon>Pseudomonadota</taxon>
        <taxon>Alphaproteobacteria</taxon>
        <taxon>Hyphomicrobiales</taxon>
        <taxon>Nitrobacteraceae</taxon>
        <taxon>Bradyrhizobium</taxon>
    </lineage>
</organism>
<dbReference type="Proteomes" id="UP000324797">
    <property type="component" value="Unassembled WGS sequence"/>
</dbReference>
<evidence type="ECO:0000313" key="2">
    <source>
        <dbReference type="Proteomes" id="UP000324797"/>
    </source>
</evidence>
<protein>
    <submittedName>
        <fullName evidence="1">Uncharacterized protein</fullName>
    </submittedName>
</protein>
<accession>A0A5S4YCV6</accession>
<reference evidence="1 2" key="1">
    <citation type="submission" date="2019-08" db="EMBL/GenBank/DDBJ databases">
        <title>Bradyrhizobium hipponensis sp. nov., a rhizobium isolated from a Lupinus angustifolius root nodule in Tunisia.</title>
        <authorList>
            <person name="Off K."/>
            <person name="Rejili M."/>
            <person name="Mars M."/>
            <person name="Brachmann A."/>
            <person name="Marin M."/>
        </authorList>
    </citation>
    <scope>NUCLEOTIDE SEQUENCE [LARGE SCALE GENOMIC DNA]</scope>
    <source>
        <strain evidence="2">aSej3</strain>
    </source>
</reference>
<name>A0A5S4YCV6_9BRAD</name>
<gene>
    <name evidence="1" type="ORF">FXV83_35965</name>
</gene>
<dbReference type="RefSeq" id="WP_148744272.1">
    <property type="nucleotide sequence ID" value="NZ_VSTH01000154.1"/>
</dbReference>
<sequence length="63" mass="7459">MFDVYLNTKRDLLVVRNGLPIPFPDASGRWRKKKKVASVSEDINLAVQRQGYYMRKLTDFKKR</sequence>
<proteinExistence type="predicted"/>
<comment type="caution">
    <text evidence="1">The sequence shown here is derived from an EMBL/GenBank/DDBJ whole genome shotgun (WGS) entry which is preliminary data.</text>
</comment>
<evidence type="ECO:0000313" key="1">
    <source>
        <dbReference type="EMBL" id="TYO61853.1"/>
    </source>
</evidence>
<dbReference type="AlphaFoldDB" id="A0A5S4YCV6"/>